<dbReference type="InParanoid" id="C1EIS3"/>
<feature type="region of interest" description="Disordered" evidence="1">
    <location>
        <begin position="233"/>
        <end position="277"/>
    </location>
</feature>
<keyword evidence="2" id="KW-1133">Transmembrane helix</keyword>
<name>C1EIS3_MICCC</name>
<feature type="region of interest" description="Disordered" evidence="1">
    <location>
        <begin position="11"/>
        <end position="38"/>
    </location>
</feature>
<keyword evidence="2" id="KW-0812">Transmembrane</keyword>
<reference evidence="3 4" key="1">
    <citation type="journal article" date="2009" name="Science">
        <title>Green evolution and dynamic adaptations revealed by genomes of the marine picoeukaryotes Micromonas.</title>
        <authorList>
            <person name="Worden A.Z."/>
            <person name="Lee J.H."/>
            <person name="Mock T."/>
            <person name="Rouze P."/>
            <person name="Simmons M.P."/>
            <person name="Aerts A.L."/>
            <person name="Allen A.E."/>
            <person name="Cuvelier M.L."/>
            <person name="Derelle E."/>
            <person name="Everett M.V."/>
            <person name="Foulon E."/>
            <person name="Grimwood J."/>
            <person name="Gundlach H."/>
            <person name="Henrissat B."/>
            <person name="Napoli C."/>
            <person name="McDonald S.M."/>
            <person name="Parker M.S."/>
            <person name="Rombauts S."/>
            <person name="Salamov A."/>
            <person name="Von Dassow P."/>
            <person name="Badger J.H."/>
            <person name="Coutinho P.M."/>
            <person name="Demir E."/>
            <person name="Dubchak I."/>
            <person name="Gentemann C."/>
            <person name="Eikrem W."/>
            <person name="Gready J.E."/>
            <person name="John U."/>
            <person name="Lanier W."/>
            <person name="Lindquist E.A."/>
            <person name="Lucas S."/>
            <person name="Mayer K.F."/>
            <person name="Moreau H."/>
            <person name="Not F."/>
            <person name="Otillar R."/>
            <person name="Panaud O."/>
            <person name="Pangilinan J."/>
            <person name="Paulsen I."/>
            <person name="Piegu B."/>
            <person name="Poliakov A."/>
            <person name="Robbens S."/>
            <person name="Schmutz J."/>
            <person name="Toulza E."/>
            <person name="Wyss T."/>
            <person name="Zelensky A."/>
            <person name="Zhou K."/>
            <person name="Armbrust E.V."/>
            <person name="Bhattacharya D."/>
            <person name="Goodenough U.W."/>
            <person name="Van de Peer Y."/>
            <person name="Grigoriev I.V."/>
        </authorList>
    </citation>
    <scope>NUCLEOTIDE SEQUENCE [LARGE SCALE GENOMIC DNA]</scope>
    <source>
        <strain evidence="4">RCC299 / NOUM17</strain>
    </source>
</reference>
<keyword evidence="4" id="KW-1185">Reference proteome</keyword>
<dbReference type="GeneID" id="8249738"/>
<evidence type="ECO:0000313" key="4">
    <source>
        <dbReference type="Proteomes" id="UP000002009"/>
    </source>
</evidence>
<evidence type="ECO:0000313" key="3">
    <source>
        <dbReference type="EMBL" id="ACO68064.1"/>
    </source>
</evidence>
<dbReference type="RefSeq" id="XP_002506806.1">
    <property type="nucleotide sequence ID" value="XM_002506760.1"/>
</dbReference>
<feature type="compositionally biased region" description="Pro residues" evidence="1">
    <location>
        <begin position="16"/>
        <end position="38"/>
    </location>
</feature>
<feature type="compositionally biased region" description="Acidic residues" evidence="1">
    <location>
        <begin position="233"/>
        <end position="245"/>
    </location>
</feature>
<dbReference type="EMBL" id="CP001334">
    <property type="protein sequence ID" value="ACO68064.1"/>
    <property type="molecule type" value="Genomic_DNA"/>
</dbReference>
<gene>
    <name evidence="3" type="ORF">MICPUN_64680</name>
</gene>
<proteinExistence type="predicted"/>
<evidence type="ECO:0000256" key="2">
    <source>
        <dbReference type="SAM" id="Phobius"/>
    </source>
</evidence>
<evidence type="ECO:0000256" key="1">
    <source>
        <dbReference type="SAM" id="MobiDB-lite"/>
    </source>
</evidence>
<dbReference type="KEGG" id="mis:MICPUN_64680"/>
<dbReference type="AlphaFoldDB" id="C1EIS3"/>
<organism evidence="3 4">
    <name type="scientific">Micromonas commoda (strain RCC299 / NOUM17 / CCMP2709)</name>
    <name type="common">Picoplanktonic green alga</name>
    <dbReference type="NCBI Taxonomy" id="296587"/>
    <lineage>
        <taxon>Eukaryota</taxon>
        <taxon>Viridiplantae</taxon>
        <taxon>Chlorophyta</taxon>
        <taxon>Mamiellophyceae</taxon>
        <taxon>Mamiellales</taxon>
        <taxon>Mamiellaceae</taxon>
        <taxon>Micromonas</taxon>
    </lineage>
</organism>
<feature type="transmembrane region" description="Helical" evidence="2">
    <location>
        <begin position="107"/>
        <end position="129"/>
    </location>
</feature>
<keyword evidence="2" id="KW-0472">Membrane</keyword>
<dbReference type="Proteomes" id="UP000002009">
    <property type="component" value="Chromosome 16"/>
</dbReference>
<sequence length="277" mass="31524">MPSARVLLGLFDPDYPDPPYPPPQPPPPPPPPYPPYPPPYAGPRVDRNDYYIQCRRYAVANNEAFSSWRWRNGQHDDCPCIPGNHCSYTCRLQCDTPTGGSNKWARYQYLTVTWISIYAALLAFLCFFCKYRYRRWRTRDERAVRREVRAAERAALKLEALDIELASLPLPSYSCVQPDGNSVVVVKETECHLEMRRRERLRHEAMADERVTVKHVSDAAWVERRLSTVIAVSDEDTDADGDGFEDGGGGEGGGEMRRRDGDDGERDDGRGRSTPAR</sequence>
<feature type="compositionally biased region" description="Basic and acidic residues" evidence="1">
    <location>
        <begin position="254"/>
        <end position="271"/>
    </location>
</feature>
<protein>
    <submittedName>
        <fullName evidence="3">Uncharacterized protein</fullName>
    </submittedName>
</protein>
<accession>C1EIS3</accession>